<dbReference type="InterPro" id="IPR010869">
    <property type="entry name" value="DUF1501"/>
</dbReference>
<dbReference type="OrthoDB" id="9779968at2"/>
<name>A0A4Q5J3Y5_9ACTN</name>
<comment type="caution">
    <text evidence="1">The sequence shown here is derived from an EMBL/GenBank/DDBJ whole genome shotgun (WGS) entry which is preliminary data.</text>
</comment>
<keyword evidence="2" id="KW-1185">Reference proteome</keyword>
<dbReference type="Pfam" id="PF07394">
    <property type="entry name" value="DUF1501"/>
    <property type="match status" value="1"/>
</dbReference>
<dbReference type="Proteomes" id="UP000291189">
    <property type="component" value="Unassembled WGS sequence"/>
</dbReference>
<accession>A0A4Q5J3Y5</accession>
<dbReference type="EMBL" id="SDPU01000021">
    <property type="protein sequence ID" value="RYU12259.1"/>
    <property type="molecule type" value="Genomic_DNA"/>
</dbReference>
<organism evidence="1 2">
    <name type="scientific">Nocardioides iriomotensis</name>
    <dbReference type="NCBI Taxonomy" id="715784"/>
    <lineage>
        <taxon>Bacteria</taxon>
        <taxon>Bacillati</taxon>
        <taxon>Actinomycetota</taxon>
        <taxon>Actinomycetes</taxon>
        <taxon>Propionibacteriales</taxon>
        <taxon>Nocardioidaceae</taxon>
        <taxon>Nocardioides</taxon>
    </lineage>
</organism>
<sequence length="427" mass="45246">MTTTSGPACCDELAQATRLSRRRLIQGMAAAGATGVATSLFGDAFRQTAFAGQPGGNVLVVLSLRGGIDGLGVVVPHGDPGYYTARPRIAVPRESLVAQDGFFGLHPAMQPLEWLWSAGELAAVHAVGLPVPNRSHFSAMEEIEDADTGSDARRGWVNRMIGLTGTTDPTTGIHLSTAAMPTLIAGPTPTIAVDRVSQVAMIGADKADEWSRRRRKALGTMWRGKSALGPAYRSAAATVDKMAPLARTPYTPTVAYPTGGAANDLSEALRDTAQLIKADLGTEVVSIDYGTWDLHSDYGTLEWGDMQNLIAGFAKALDAFMRDLGPLRSRVTVVTISEFGRRLMENGNGGLDHGWGNMMLVAGGGVRGGAYYGAWPGLGTGREADADLRVTTDYRNVLGEVLARRFPDRSLASVFPGVTYAPRGVML</sequence>
<protein>
    <submittedName>
        <fullName evidence="1">DUF1501 domain-containing protein</fullName>
    </submittedName>
</protein>
<evidence type="ECO:0000313" key="1">
    <source>
        <dbReference type="EMBL" id="RYU12259.1"/>
    </source>
</evidence>
<dbReference type="AlphaFoldDB" id="A0A4Q5J3Y5"/>
<dbReference type="RefSeq" id="WP_129987034.1">
    <property type="nucleotide sequence ID" value="NZ_SDPU01000021.1"/>
</dbReference>
<evidence type="ECO:0000313" key="2">
    <source>
        <dbReference type="Proteomes" id="UP000291189"/>
    </source>
</evidence>
<dbReference type="InterPro" id="IPR006311">
    <property type="entry name" value="TAT_signal"/>
</dbReference>
<reference evidence="1 2" key="1">
    <citation type="submission" date="2019-01" db="EMBL/GenBank/DDBJ databases">
        <title>Nocardioides guangzhouensis sp. nov., an actinobacterium isolated from soil.</title>
        <authorList>
            <person name="Fu Y."/>
            <person name="Cai Y."/>
            <person name="Lin Z."/>
            <person name="Chen P."/>
        </authorList>
    </citation>
    <scope>NUCLEOTIDE SEQUENCE [LARGE SCALE GENOMIC DNA]</scope>
    <source>
        <strain evidence="1 2">NBRC 105384</strain>
    </source>
</reference>
<dbReference type="PANTHER" id="PTHR43737:SF1">
    <property type="entry name" value="DUF1501 DOMAIN-CONTAINING PROTEIN"/>
    <property type="match status" value="1"/>
</dbReference>
<gene>
    <name evidence="1" type="ORF">ETU37_09550</name>
</gene>
<dbReference type="PROSITE" id="PS51318">
    <property type="entry name" value="TAT"/>
    <property type="match status" value="1"/>
</dbReference>
<dbReference type="PANTHER" id="PTHR43737">
    <property type="entry name" value="BLL7424 PROTEIN"/>
    <property type="match status" value="1"/>
</dbReference>
<proteinExistence type="predicted"/>